<dbReference type="RefSeq" id="WP_255866325.1">
    <property type="nucleotide sequence ID" value="NZ_CP104263.1"/>
</dbReference>
<keyword evidence="2" id="KW-0472">Membrane</keyword>
<name>A0ABT1NU94_9MICC</name>
<proteinExistence type="predicted"/>
<evidence type="ECO:0000313" key="4">
    <source>
        <dbReference type="Proteomes" id="UP001206924"/>
    </source>
</evidence>
<dbReference type="Proteomes" id="UP001206924">
    <property type="component" value="Unassembled WGS sequence"/>
</dbReference>
<feature type="transmembrane region" description="Helical" evidence="2">
    <location>
        <begin position="52"/>
        <end position="76"/>
    </location>
</feature>
<dbReference type="EMBL" id="JANFLP010000016">
    <property type="protein sequence ID" value="MCQ1951225.1"/>
    <property type="molecule type" value="Genomic_DNA"/>
</dbReference>
<evidence type="ECO:0000256" key="1">
    <source>
        <dbReference type="SAM" id="MobiDB-lite"/>
    </source>
</evidence>
<evidence type="ECO:0000256" key="2">
    <source>
        <dbReference type="SAM" id="Phobius"/>
    </source>
</evidence>
<gene>
    <name evidence="3" type="ORF">NNX28_14990</name>
</gene>
<feature type="region of interest" description="Disordered" evidence="1">
    <location>
        <begin position="178"/>
        <end position="198"/>
    </location>
</feature>
<sequence>MAQDDSPAAGTERRADRNATRWLAAAAGAGAVLGAAWHLAGAGNLPFLPQNWFGSLLVGFGSGILAAAQLIVVWALTARHEDRRGIRQQRGALAALAGLAVFSVPFTPDLVFSPVLGLAVLLLAVRTRDLRTAAMGLTAFSAAIVLAVFPDLPGAPVMLGLVAVAALSVAARPGSRTLPSGFPTRRGKPADAVQRRQR</sequence>
<comment type="caution">
    <text evidence="3">The sequence shown here is derived from an EMBL/GenBank/DDBJ whole genome shotgun (WGS) entry which is preliminary data.</text>
</comment>
<feature type="transmembrane region" description="Helical" evidence="2">
    <location>
        <begin position="22"/>
        <end position="40"/>
    </location>
</feature>
<reference evidence="3 4" key="1">
    <citation type="submission" date="2022-07" db="EMBL/GenBank/DDBJ databases">
        <title>Novel species in genus Arthrobacter.</title>
        <authorList>
            <person name="Liu Y."/>
        </authorList>
    </citation>
    <scope>NUCLEOTIDE SEQUENCE [LARGE SCALE GENOMIC DNA]</scope>
    <source>
        <strain evidence="4">zg-Y859</strain>
    </source>
</reference>
<keyword evidence="4" id="KW-1185">Reference proteome</keyword>
<feature type="transmembrane region" description="Helical" evidence="2">
    <location>
        <begin position="88"/>
        <end position="104"/>
    </location>
</feature>
<evidence type="ECO:0000313" key="3">
    <source>
        <dbReference type="EMBL" id="MCQ1951225.1"/>
    </source>
</evidence>
<keyword evidence="2" id="KW-0812">Transmembrane</keyword>
<keyword evidence="2" id="KW-1133">Transmembrane helix</keyword>
<organism evidence="3 4">
    <name type="scientific">Arthrobacter jinronghuae</name>
    <dbReference type="NCBI Taxonomy" id="2964609"/>
    <lineage>
        <taxon>Bacteria</taxon>
        <taxon>Bacillati</taxon>
        <taxon>Actinomycetota</taxon>
        <taxon>Actinomycetes</taxon>
        <taxon>Micrococcales</taxon>
        <taxon>Micrococcaceae</taxon>
        <taxon>Arthrobacter</taxon>
    </lineage>
</organism>
<protein>
    <submittedName>
        <fullName evidence="3">Uncharacterized protein</fullName>
    </submittedName>
</protein>
<accession>A0ABT1NU94</accession>